<keyword evidence="2" id="KW-1185">Reference proteome</keyword>
<dbReference type="Proteomes" id="UP000501690">
    <property type="component" value="Linkage Group LG2"/>
</dbReference>
<sequence>MNNLINRSSIPSQSCPSRWCPQVVVVGRSLAAVVDVGGGRSVVVESRENAIPNLILFSFSFSTHSHFPSLSLVLVAVVPRGGGRRSFFGNGGRRWYRSFGGGRADASFARAAPVPSHSHSVLRRLRWTFGGAFSNLRWTLVPTPWWSFSNLDNDGGSVATVVDIGAHSVVFDVGLRRACSPWLIATIAFLLDYKTKVERILT</sequence>
<accession>A0A4D6L424</accession>
<evidence type="ECO:0000313" key="1">
    <source>
        <dbReference type="EMBL" id="QCD83277.1"/>
    </source>
</evidence>
<gene>
    <name evidence="1" type="ORF">DEO72_LG2g3621</name>
</gene>
<reference evidence="1 2" key="1">
    <citation type="submission" date="2019-04" db="EMBL/GenBank/DDBJ databases">
        <title>An improved genome assembly and genetic linkage map for asparagus bean, Vigna unguiculata ssp. sesquipedialis.</title>
        <authorList>
            <person name="Xia Q."/>
            <person name="Zhang R."/>
            <person name="Dong Y."/>
        </authorList>
    </citation>
    <scope>NUCLEOTIDE SEQUENCE [LARGE SCALE GENOMIC DNA]</scope>
    <source>
        <tissue evidence="1">Leaf</tissue>
    </source>
</reference>
<evidence type="ECO:0000313" key="2">
    <source>
        <dbReference type="Proteomes" id="UP000501690"/>
    </source>
</evidence>
<name>A0A4D6L424_VIGUN</name>
<dbReference type="AlphaFoldDB" id="A0A4D6L424"/>
<organism evidence="1 2">
    <name type="scientific">Vigna unguiculata</name>
    <name type="common">Cowpea</name>
    <dbReference type="NCBI Taxonomy" id="3917"/>
    <lineage>
        <taxon>Eukaryota</taxon>
        <taxon>Viridiplantae</taxon>
        <taxon>Streptophyta</taxon>
        <taxon>Embryophyta</taxon>
        <taxon>Tracheophyta</taxon>
        <taxon>Spermatophyta</taxon>
        <taxon>Magnoliopsida</taxon>
        <taxon>eudicotyledons</taxon>
        <taxon>Gunneridae</taxon>
        <taxon>Pentapetalae</taxon>
        <taxon>rosids</taxon>
        <taxon>fabids</taxon>
        <taxon>Fabales</taxon>
        <taxon>Fabaceae</taxon>
        <taxon>Papilionoideae</taxon>
        <taxon>50 kb inversion clade</taxon>
        <taxon>NPAAA clade</taxon>
        <taxon>indigoferoid/millettioid clade</taxon>
        <taxon>Phaseoleae</taxon>
        <taxon>Vigna</taxon>
    </lineage>
</organism>
<protein>
    <submittedName>
        <fullName evidence="1">Uncharacterized protein</fullName>
    </submittedName>
</protein>
<proteinExistence type="predicted"/>
<dbReference type="EMBL" id="CP039346">
    <property type="protein sequence ID" value="QCD83277.1"/>
    <property type="molecule type" value="Genomic_DNA"/>
</dbReference>